<reference evidence="3 4" key="1">
    <citation type="submission" date="2019-02" db="EMBL/GenBank/DDBJ databases">
        <title>Deep-cultivation of Planctomycetes and their phenomic and genomic characterization uncovers novel biology.</title>
        <authorList>
            <person name="Wiegand S."/>
            <person name="Jogler M."/>
            <person name="Boedeker C."/>
            <person name="Pinto D."/>
            <person name="Vollmers J."/>
            <person name="Rivas-Marin E."/>
            <person name="Kohn T."/>
            <person name="Peeters S.H."/>
            <person name="Heuer A."/>
            <person name="Rast P."/>
            <person name="Oberbeckmann S."/>
            <person name="Bunk B."/>
            <person name="Jeske O."/>
            <person name="Meyerdierks A."/>
            <person name="Storesund J.E."/>
            <person name="Kallscheuer N."/>
            <person name="Luecker S."/>
            <person name="Lage O.M."/>
            <person name="Pohl T."/>
            <person name="Merkel B.J."/>
            <person name="Hornburger P."/>
            <person name="Mueller R.-W."/>
            <person name="Bruemmer F."/>
            <person name="Labrenz M."/>
            <person name="Spormann A.M."/>
            <person name="Op den Camp H."/>
            <person name="Overmann J."/>
            <person name="Amann R."/>
            <person name="Jetten M.S.M."/>
            <person name="Mascher T."/>
            <person name="Medema M.H."/>
            <person name="Devos D.P."/>
            <person name="Kaster A.-K."/>
            <person name="Ovreas L."/>
            <person name="Rohde M."/>
            <person name="Galperin M.Y."/>
            <person name="Jogler C."/>
        </authorList>
    </citation>
    <scope>NUCLEOTIDE SEQUENCE [LARGE SCALE GENOMIC DNA]</scope>
    <source>
        <strain evidence="3 4">K22_7</strain>
    </source>
</reference>
<dbReference type="OrthoDB" id="10014966at2"/>
<dbReference type="KEGG" id="rlc:K227x_42990"/>
<accession>A0A517NFI3</accession>
<evidence type="ECO:0000256" key="2">
    <source>
        <dbReference type="SAM" id="SignalP"/>
    </source>
</evidence>
<feature type="region of interest" description="Disordered" evidence="1">
    <location>
        <begin position="133"/>
        <end position="166"/>
    </location>
</feature>
<dbReference type="EMBL" id="CP036525">
    <property type="protein sequence ID" value="QDT05894.1"/>
    <property type="molecule type" value="Genomic_DNA"/>
</dbReference>
<keyword evidence="2" id="KW-0732">Signal</keyword>
<evidence type="ECO:0000313" key="3">
    <source>
        <dbReference type="EMBL" id="QDT05894.1"/>
    </source>
</evidence>
<evidence type="ECO:0000256" key="1">
    <source>
        <dbReference type="SAM" id="MobiDB-lite"/>
    </source>
</evidence>
<dbReference type="RefSeq" id="WP_145172232.1">
    <property type="nucleotide sequence ID" value="NZ_CP036525.1"/>
</dbReference>
<organism evidence="3 4">
    <name type="scientific">Rubripirellula lacrimiformis</name>
    <dbReference type="NCBI Taxonomy" id="1930273"/>
    <lineage>
        <taxon>Bacteria</taxon>
        <taxon>Pseudomonadati</taxon>
        <taxon>Planctomycetota</taxon>
        <taxon>Planctomycetia</taxon>
        <taxon>Pirellulales</taxon>
        <taxon>Pirellulaceae</taxon>
        <taxon>Rubripirellula</taxon>
    </lineage>
</organism>
<keyword evidence="4" id="KW-1185">Reference proteome</keyword>
<gene>
    <name evidence="3" type="ORF">K227x_42990</name>
</gene>
<dbReference type="Proteomes" id="UP000318538">
    <property type="component" value="Chromosome"/>
</dbReference>
<feature type="chain" id="PRO_5021731273" evidence="2">
    <location>
        <begin position="25"/>
        <end position="203"/>
    </location>
</feature>
<dbReference type="AlphaFoldDB" id="A0A517NFI3"/>
<evidence type="ECO:0000313" key="4">
    <source>
        <dbReference type="Proteomes" id="UP000318538"/>
    </source>
</evidence>
<proteinExistence type="predicted"/>
<name>A0A517NFI3_9BACT</name>
<feature type="signal peptide" evidence="2">
    <location>
        <begin position="1"/>
        <end position="24"/>
    </location>
</feature>
<sequence length="203" mass="19908" precursor="true">MKTLRILSAALALSIAFASGTGHAADTSVANLTAVADVHVQQTPAQLTDRLNQIIADVKAAPTANPAMLARIDSLVSDIDFAIQSKSANTEELSGLRQKALKLRSIVSKTLAGEIENGTQLVNQIVQEFPAGTASSTPSLDGSMGGNSGTSMPASSGVSGGGGGGAAGGMGGLGGLAALGAVGAVAATTNDDDEPGVPASPSR</sequence>
<protein>
    <submittedName>
        <fullName evidence="3">Uncharacterized protein</fullName>
    </submittedName>
</protein>